<keyword evidence="5 6" id="KW-0472">Membrane</keyword>
<keyword evidence="4 6" id="KW-1133">Transmembrane helix</keyword>
<comment type="caution">
    <text evidence="7">The sequence shown here is derived from an EMBL/GenBank/DDBJ whole genome shotgun (WGS) entry which is preliminary data.</text>
</comment>
<comment type="subcellular location">
    <subcellularLocation>
        <location evidence="1">Cell membrane</location>
        <topology evidence="1">Multi-pass membrane protein</topology>
    </subcellularLocation>
</comment>
<protein>
    <submittedName>
        <fullName evidence="7">ABC transporter permease</fullName>
    </submittedName>
</protein>
<dbReference type="Pfam" id="PF02653">
    <property type="entry name" value="BPD_transp_2"/>
    <property type="match status" value="1"/>
</dbReference>
<gene>
    <name evidence="7" type="ORF">DYP60_09320</name>
</gene>
<evidence type="ECO:0000256" key="5">
    <source>
        <dbReference type="ARBA" id="ARBA00023136"/>
    </source>
</evidence>
<keyword evidence="2" id="KW-1003">Cell membrane</keyword>
<feature type="transmembrane region" description="Helical" evidence="6">
    <location>
        <begin position="235"/>
        <end position="258"/>
    </location>
</feature>
<feature type="transmembrane region" description="Helical" evidence="6">
    <location>
        <begin position="196"/>
        <end position="214"/>
    </location>
</feature>
<evidence type="ECO:0000256" key="4">
    <source>
        <dbReference type="ARBA" id="ARBA00022989"/>
    </source>
</evidence>
<evidence type="ECO:0000256" key="1">
    <source>
        <dbReference type="ARBA" id="ARBA00004651"/>
    </source>
</evidence>
<dbReference type="AlphaFoldDB" id="A0A372MF78"/>
<dbReference type="GO" id="GO:0005886">
    <property type="term" value="C:plasma membrane"/>
    <property type="evidence" value="ECO:0007669"/>
    <property type="project" value="UniProtKB-SubCell"/>
</dbReference>
<dbReference type="PANTHER" id="PTHR47089">
    <property type="entry name" value="ABC TRANSPORTER, PERMEASE PROTEIN"/>
    <property type="match status" value="1"/>
</dbReference>
<sequence>MTKQFRVLYKVTIIILAILAAMLIGSIILMTIGADVFKTYRVILFEPLKTTLQLTEVLIRAIPLTIIALGISVAYRSGIINIGGEGQMAMGILGTTAVALAFPELPKPILLPMAILAGAMAGGVWGFIPGILRAKLQVSELLSTVMLNYIAAQIYTFMLRGPFLDPAELTMGSGTPQSMRLSTGIWLNRFLKGTRLHTGIFFALFLALLIYLLLWKTNYGYKMRAAGASARAARYGGISVTWYLVIAMVISGAFAGMAGAIEIAGVHRRAIEGITGGYGFSGIVVALFGGLHPAGIIPASFFFGLLIVGADMTQRMVGVPANMVNVLQGVIILVIVATKMILADPYLMERVWRKYQGIGKKHVEVEA</sequence>
<dbReference type="InterPro" id="IPR001851">
    <property type="entry name" value="ABC_transp_permease"/>
</dbReference>
<proteinExistence type="predicted"/>
<evidence type="ECO:0000256" key="2">
    <source>
        <dbReference type="ARBA" id="ARBA00022475"/>
    </source>
</evidence>
<organism evidence="7 8">
    <name type="scientific">Sphaerochaeta halotolerans</name>
    <dbReference type="NCBI Taxonomy" id="2293840"/>
    <lineage>
        <taxon>Bacteria</taxon>
        <taxon>Pseudomonadati</taxon>
        <taxon>Spirochaetota</taxon>
        <taxon>Spirochaetia</taxon>
        <taxon>Spirochaetales</taxon>
        <taxon>Sphaerochaetaceae</taxon>
        <taxon>Sphaerochaeta</taxon>
    </lineage>
</organism>
<keyword evidence="3 6" id="KW-0812">Transmembrane</keyword>
<evidence type="ECO:0000313" key="7">
    <source>
        <dbReference type="EMBL" id="RFU94394.1"/>
    </source>
</evidence>
<dbReference type="CDD" id="cd06580">
    <property type="entry name" value="TM_PBP1_transp_TpRbsC_like"/>
    <property type="match status" value="1"/>
</dbReference>
<keyword evidence="8" id="KW-1185">Reference proteome</keyword>
<feature type="transmembrane region" description="Helical" evidence="6">
    <location>
        <begin position="140"/>
        <end position="158"/>
    </location>
</feature>
<feature type="transmembrane region" description="Helical" evidence="6">
    <location>
        <begin position="322"/>
        <end position="342"/>
    </location>
</feature>
<dbReference type="EMBL" id="QUWK01000009">
    <property type="protein sequence ID" value="RFU94394.1"/>
    <property type="molecule type" value="Genomic_DNA"/>
</dbReference>
<evidence type="ECO:0000256" key="6">
    <source>
        <dbReference type="SAM" id="Phobius"/>
    </source>
</evidence>
<dbReference type="GO" id="GO:0022857">
    <property type="term" value="F:transmembrane transporter activity"/>
    <property type="evidence" value="ECO:0007669"/>
    <property type="project" value="InterPro"/>
</dbReference>
<dbReference type="RefSeq" id="WP_117330733.1">
    <property type="nucleotide sequence ID" value="NZ_QUWK01000009.1"/>
</dbReference>
<evidence type="ECO:0000313" key="8">
    <source>
        <dbReference type="Proteomes" id="UP000264002"/>
    </source>
</evidence>
<feature type="transmembrane region" description="Helical" evidence="6">
    <location>
        <begin position="109"/>
        <end position="128"/>
    </location>
</feature>
<reference evidence="7 8" key="2">
    <citation type="submission" date="2018-09" db="EMBL/GenBank/DDBJ databases">
        <title>Genome of Sphaerochaeta halotolerans strain 4-11.</title>
        <authorList>
            <person name="Nazina T.N."/>
            <person name="Sokolova D.S."/>
        </authorList>
    </citation>
    <scope>NUCLEOTIDE SEQUENCE [LARGE SCALE GENOMIC DNA]</scope>
    <source>
        <strain evidence="7 8">4-11</strain>
    </source>
</reference>
<feature type="transmembrane region" description="Helical" evidence="6">
    <location>
        <begin position="278"/>
        <end position="310"/>
    </location>
</feature>
<feature type="transmembrane region" description="Helical" evidence="6">
    <location>
        <begin position="57"/>
        <end position="75"/>
    </location>
</feature>
<reference evidence="8" key="1">
    <citation type="submission" date="2018-08" db="EMBL/GenBank/DDBJ databases">
        <authorList>
            <person name="Grouzdev D.S."/>
            <person name="Krutkina M.S."/>
        </authorList>
    </citation>
    <scope>NUCLEOTIDE SEQUENCE [LARGE SCALE GENOMIC DNA]</scope>
    <source>
        <strain evidence="8">4-11</strain>
    </source>
</reference>
<dbReference type="PANTHER" id="PTHR47089:SF1">
    <property type="entry name" value="GUANOSINE ABC TRANSPORTER PERMEASE PROTEIN NUPP"/>
    <property type="match status" value="1"/>
</dbReference>
<feature type="transmembrane region" description="Helical" evidence="6">
    <location>
        <begin position="12"/>
        <end position="37"/>
    </location>
</feature>
<evidence type="ECO:0000256" key="3">
    <source>
        <dbReference type="ARBA" id="ARBA00022692"/>
    </source>
</evidence>
<feature type="transmembrane region" description="Helical" evidence="6">
    <location>
        <begin position="87"/>
        <end position="103"/>
    </location>
</feature>
<accession>A0A372MF78</accession>
<dbReference type="Proteomes" id="UP000264002">
    <property type="component" value="Unassembled WGS sequence"/>
</dbReference>
<name>A0A372MF78_9SPIR</name>